<dbReference type="PATRIC" id="fig|189381.12.peg.4575"/>
<dbReference type="GeneID" id="89535755"/>
<sequence>MLLLPIGQAVSFIMAVYLFSYSYIQALKISESAGIKIGSALTFIFSSTMAVIFSGLTYTFS</sequence>
<comment type="caution">
    <text evidence="2">The sequence shown here is derived from an EMBL/GenBank/DDBJ whole genome shotgun (WGS) entry which is preliminary data.</text>
</comment>
<evidence type="ECO:0000313" key="3">
    <source>
        <dbReference type="EMBL" id="TYS52870.1"/>
    </source>
</evidence>
<protein>
    <submittedName>
        <fullName evidence="2">Uncharacterized protein</fullName>
    </submittedName>
</protein>
<reference evidence="2" key="2">
    <citation type="submission" date="2015-07" db="EMBL/GenBank/DDBJ databases">
        <title>MeaNS - Measles Nucleotide Surveillance Program.</title>
        <authorList>
            <person name="Tran T."/>
            <person name="Druce J."/>
        </authorList>
    </citation>
    <scope>NUCLEOTIDE SEQUENCE</scope>
    <source>
        <strain evidence="2">JCM 11544</strain>
    </source>
</reference>
<keyword evidence="1" id="KW-1133">Transmembrane helix</keyword>
<keyword evidence="4" id="KW-1185">Reference proteome</keyword>
<feature type="transmembrane region" description="Helical" evidence="1">
    <location>
        <begin position="6"/>
        <end position="24"/>
    </location>
</feature>
<dbReference type="Proteomes" id="UP000037405">
    <property type="component" value="Unassembled WGS sequence"/>
</dbReference>
<reference evidence="3 5" key="3">
    <citation type="submission" date="2019-08" db="EMBL/GenBank/DDBJ databases">
        <title>Bacillus genomes from the desert of Cuatro Cienegas, Coahuila.</title>
        <authorList>
            <person name="Olmedo-Alvarez G."/>
        </authorList>
    </citation>
    <scope>NUCLEOTIDE SEQUENCE [LARGE SCALE GENOMIC DNA]</scope>
    <source>
        <strain evidence="3 5">CH108_3D</strain>
    </source>
</reference>
<evidence type="ECO:0000256" key="1">
    <source>
        <dbReference type="SAM" id="Phobius"/>
    </source>
</evidence>
<dbReference type="AlphaFoldDB" id="A0A0M0G343"/>
<dbReference type="EMBL" id="VTEQ01000004">
    <property type="protein sequence ID" value="TYS52870.1"/>
    <property type="molecule type" value="Genomic_DNA"/>
</dbReference>
<organism evidence="2 4">
    <name type="scientific">Rossellomorea marisflavi</name>
    <dbReference type="NCBI Taxonomy" id="189381"/>
    <lineage>
        <taxon>Bacteria</taxon>
        <taxon>Bacillati</taxon>
        <taxon>Bacillota</taxon>
        <taxon>Bacilli</taxon>
        <taxon>Bacillales</taxon>
        <taxon>Bacillaceae</taxon>
        <taxon>Rossellomorea</taxon>
    </lineage>
</organism>
<feature type="transmembrane region" description="Helical" evidence="1">
    <location>
        <begin position="36"/>
        <end position="60"/>
    </location>
</feature>
<keyword evidence="1" id="KW-0812">Transmembrane</keyword>
<dbReference type="EMBL" id="LGUE01000005">
    <property type="protein sequence ID" value="KON83992.1"/>
    <property type="molecule type" value="Genomic_DNA"/>
</dbReference>
<keyword evidence="1" id="KW-0472">Membrane</keyword>
<name>A0A0M0G343_9BACI</name>
<dbReference type="OrthoDB" id="2939462at2"/>
<evidence type="ECO:0000313" key="5">
    <source>
        <dbReference type="Proteomes" id="UP000322997"/>
    </source>
</evidence>
<evidence type="ECO:0000313" key="2">
    <source>
        <dbReference type="EMBL" id="KON83992.1"/>
    </source>
</evidence>
<evidence type="ECO:0000313" key="4">
    <source>
        <dbReference type="Proteomes" id="UP000037405"/>
    </source>
</evidence>
<dbReference type="RefSeq" id="WP_053429376.1">
    <property type="nucleotide sequence ID" value="NZ_BSED01000459.1"/>
</dbReference>
<dbReference type="Proteomes" id="UP000322997">
    <property type="component" value="Unassembled WGS sequence"/>
</dbReference>
<gene>
    <name evidence="2" type="ORF">AF331_17805</name>
    <name evidence="3" type="ORF">FZC83_14275</name>
</gene>
<proteinExistence type="predicted"/>
<accession>A0A0M0G343</accession>
<reference evidence="4" key="1">
    <citation type="submission" date="2015-07" db="EMBL/GenBank/DDBJ databases">
        <title>Fjat-14235 jcm11544.</title>
        <authorList>
            <person name="Liu B."/>
            <person name="Wang J."/>
            <person name="Zhu Y."/>
            <person name="Liu G."/>
            <person name="Chen Q."/>
            <person name="Chen Z."/>
            <person name="Lan J."/>
            <person name="Che J."/>
            <person name="Ge C."/>
            <person name="Shi H."/>
            <person name="Pan Z."/>
            <person name="Liu X."/>
        </authorList>
    </citation>
    <scope>NUCLEOTIDE SEQUENCE [LARGE SCALE GENOMIC DNA]</scope>
    <source>
        <strain evidence="4">JCM 11544</strain>
    </source>
</reference>